<dbReference type="Proteomes" id="UP000016934">
    <property type="component" value="Unassembled WGS sequence"/>
</dbReference>
<dbReference type="Pfam" id="PF00636">
    <property type="entry name" value="Ribonuclease_3"/>
    <property type="match status" value="1"/>
</dbReference>
<dbReference type="GO" id="GO:0005634">
    <property type="term" value="C:nucleus"/>
    <property type="evidence" value="ECO:0007669"/>
    <property type="project" value="TreeGrafter"/>
</dbReference>
<dbReference type="GO" id="GO:0010468">
    <property type="term" value="P:regulation of gene expression"/>
    <property type="evidence" value="ECO:0007669"/>
    <property type="project" value="TreeGrafter"/>
</dbReference>
<protein>
    <recommendedName>
        <fullName evidence="2">RNase III domain-containing protein</fullName>
    </recommendedName>
</protein>
<dbReference type="InterPro" id="IPR000999">
    <property type="entry name" value="RNase_III_dom"/>
</dbReference>
<dbReference type="CDD" id="cd00593">
    <property type="entry name" value="RIBOc"/>
    <property type="match status" value="1"/>
</dbReference>
<proteinExistence type="predicted"/>
<keyword evidence="4" id="KW-1185">Reference proteome</keyword>
<organism evidence="3 4">
    <name type="scientific">Cochliobolus sativus (strain ND90Pr / ATCC 201652)</name>
    <name type="common">Common root rot and spot blotch fungus</name>
    <name type="synonym">Bipolaris sorokiniana</name>
    <dbReference type="NCBI Taxonomy" id="665912"/>
    <lineage>
        <taxon>Eukaryota</taxon>
        <taxon>Fungi</taxon>
        <taxon>Dikarya</taxon>
        <taxon>Ascomycota</taxon>
        <taxon>Pezizomycotina</taxon>
        <taxon>Dothideomycetes</taxon>
        <taxon>Pleosporomycetidae</taxon>
        <taxon>Pleosporales</taxon>
        <taxon>Pleosporineae</taxon>
        <taxon>Pleosporaceae</taxon>
        <taxon>Bipolaris</taxon>
    </lineage>
</organism>
<dbReference type="PANTHER" id="PTHR11207">
    <property type="entry name" value="RIBONUCLEASE III"/>
    <property type="match status" value="1"/>
</dbReference>
<dbReference type="PANTHER" id="PTHR11207:SF0">
    <property type="entry name" value="RIBONUCLEASE 3"/>
    <property type="match status" value="1"/>
</dbReference>
<accession>M2TL91</accession>
<dbReference type="GO" id="GO:0004525">
    <property type="term" value="F:ribonuclease III activity"/>
    <property type="evidence" value="ECO:0007669"/>
    <property type="project" value="InterPro"/>
</dbReference>
<dbReference type="KEGG" id="bsc:COCSADRAFT_76564"/>
<reference evidence="4" key="2">
    <citation type="journal article" date="2013" name="PLoS Genet.">
        <title>Comparative genome structure, secondary metabolite, and effector coding capacity across Cochliobolus pathogens.</title>
        <authorList>
            <person name="Condon B.J."/>
            <person name="Leng Y."/>
            <person name="Wu D."/>
            <person name="Bushley K.E."/>
            <person name="Ohm R.A."/>
            <person name="Otillar R."/>
            <person name="Martin J."/>
            <person name="Schackwitz W."/>
            <person name="Grimwood J."/>
            <person name="MohdZainudin N."/>
            <person name="Xue C."/>
            <person name="Wang R."/>
            <person name="Manning V.A."/>
            <person name="Dhillon B."/>
            <person name="Tu Z.J."/>
            <person name="Steffenson B.J."/>
            <person name="Salamov A."/>
            <person name="Sun H."/>
            <person name="Lowry S."/>
            <person name="LaButti K."/>
            <person name="Han J."/>
            <person name="Copeland A."/>
            <person name="Lindquist E."/>
            <person name="Barry K."/>
            <person name="Schmutz J."/>
            <person name="Baker S.E."/>
            <person name="Ciuffetti L.M."/>
            <person name="Grigoriev I.V."/>
            <person name="Zhong S."/>
            <person name="Turgeon B.G."/>
        </authorList>
    </citation>
    <scope>NUCLEOTIDE SEQUENCE [LARGE SCALE GENOMIC DNA]</scope>
    <source>
        <strain evidence="4">ND90Pr / ATCC 201652</strain>
    </source>
</reference>
<dbReference type="RefSeq" id="XP_007694767.1">
    <property type="nucleotide sequence ID" value="XM_007696577.1"/>
</dbReference>
<sequence length="208" mass="23422">MSYSNWLPLTRYAASKVTAIPLKSRYSFPCAHFQTTAQRRYNTPTINIDHKIAGVEKVFDYYFKDKIICAESVQMAAPEALLSIKGHEYSIAHNKRLELVGDKIMDLVLSQRWYQVRNQNGQTSPVRTWNDIHKSLVSNEALAMRSFKLGLDAFVVPASGVHVTKNMMADAFEAMVGAVSLDAGEDAIEAVHDVLERTGFFNHPMLVR</sequence>
<dbReference type="SMART" id="SM00535">
    <property type="entry name" value="RIBOc"/>
    <property type="match status" value="1"/>
</dbReference>
<dbReference type="InterPro" id="IPR036389">
    <property type="entry name" value="RNase_III_sf"/>
</dbReference>
<reference evidence="3 4" key="1">
    <citation type="journal article" date="2012" name="PLoS Pathog.">
        <title>Diverse lifestyles and strategies of plant pathogenesis encoded in the genomes of eighteen Dothideomycetes fungi.</title>
        <authorList>
            <person name="Ohm R.A."/>
            <person name="Feau N."/>
            <person name="Henrissat B."/>
            <person name="Schoch C.L."/>
            <person name="Horwitz B.A."/>
            <person name="Barry K.W."/>
            <person name="Condon B.J."/>
            <person name="Copeland A.C."/>
            <person name="Dhillon B."/>
            <person name="Glaser F."/>
            <person name="Hesse C.N."/>
            <person name="Kosti I."/>
            <person name="LaButti K."/>
            <person name="Lindquist E.A."/>
            <person name="Lucas S."/>
            <person name="Salamov A.A."/>
            <person name="Bradshaw R.E."/>
            <person name="Ciuffetti L."/>
            <person name="Hamelin R.C."/>
            <person name="Kema G.H.J."/>
            <person name="Lawrence C."/>
            <person name="Scott J.A."/>
            <person name="Spatafora J.W."/>
            <person name="Turgeon B.G."/>
            <person name="de Wit P.J.G.M."/>
            <person name="Zhong S."/>
            <person name="Goodwin S.B."/>
            <person name="Grigoriev I.V."/>
        </authorList>
    </citation>
    <scope>NUCLEOTIDE SEQUENCE [LARGE SCALE GENOMIC DNA]</scope>
    <source>
        <strain evidence="4">ND90Pr / ATCC 201652</strain>
    </source>
</reference>
<dbReference type="PROSITE" id="PS50142">
    <property type="entry name" value="RNASE_3_2"/>
    <property type="match status" value="1"/>
</dbReference>
<dbReference type="EMBL" id="KB445637">
    <property type="protein sequence ID" value="EMD69447.1"/>
    <property type="molecule type" value="Genomic_DNA"/>
</dbReference>
<evidence type="ECO:0000256" key="1">
    <source>
        <dbReference type="ARBA" id="ARBA00022884"/>
    </source>
</evidence>
<dbReference type="eggNOG" id="ENOG502SSJ0">
    <property type="taxonomic scope" value="Eukaryota"/>
</dbReference>
<dbReference type="OrthoDB" id="67027at2759"/>
<dbReference type="AlphaFoldDB" id="M2TL91"/>
<dbReference type="OMA" id="YNTPTIN"/>
<dbReference type="GeneID" id="19140573"/>
<dbReference type="SUPFAM" id="SSF69065">
    <property type="entry name" value="RNase III domain-like"/>
    <property type="match status" value="1"/>
</dbReference>
<keyword evidence="1" id="KW-0694">RNA-binding</keyword>
<evidence type="ECO:0000313" key="4">
    <source>
        <dbReference type="Proteomes" id="UP000016934"/>
    </source>
</evidence>
<dbReference type="GO" id="GO:0003725">
    <property type="term" value="F:double-stranded RNA binding"/>
    <property type="evidence" value="ECO:0007669"/>
    <property type="project" value="TreeGrafter"/>
</dbReference>
<dbReference type="STRING" id="665912.M2TL91"/>
<dbReference type="Gene3D" id="1.10.1520.10">
    <property type="entry name" value="Ribonuclease III domain"/>
    <property type="match status" value="1"/>
</dbReference>
<evidence type="ECO:0000313" key="3">
    <source>
        <dbReference type="EMBL" id="EMD69447.1"/>
    </source>
</evidence>
<feature type="domain" description="RNase III" evidence="2">
    <location>
        <begin position="52"/>
        <end position="184"/>
    </location>
</feature>
<evidence type="ECO:0000259" key="2">
    <source>
        <dbReference type="PROSITE" id="PS50142"/>
    </source>
</evidence>
<gene>
    <name evidence="3" type="ORF">COCSADRAFT_76564</name>
</gene>
<dbReference type="HOGENOM" id="CLU_000907_3_0_1"/>
<dbReference type="GO" id="GO:0006396">
    <property type="term" value="P:RNA processing"/>
    <property type="evidence" value="ECO:0007669"/>
    <property type="project" value="InterPro"/>
</dbReference>
<name>M2TL91_COCSN</name>